<dbReference type="GO" id="GO:0006935">
    <property type="term" value="P:chemotaxis"/>
    <property type="evidence" value="ECO:0007669"/>
    <property type="project" value="UniProtKB-KW"/>
</dbReference>
<protein>
    <recommendedName>
        <fullName evidence="3">CheC-like protein domain-containing protein</fullName>
    </recommendedName>
</protein>
<accession>A0A1X4H7T8</accession>
<feature type="domain" description="CheC-like protein" evidence="3">
    <location>
        <begin position="295"/>
        <end position="331"/>
    </location>
</feature>
<sequence length="413" mass="43984">MKIEVNALGEFNRLAHDGSKQAANSLGQLTGVRPTVEATSIDLLRRRDIIADLHNQDLIGISSEFSGGIAGTALLVFNEAGARTLAKSLPGDGAEAIGLESRLTELGNIMLSGFIDGWADYLNQAIDQRPPTYLTGGGTDIIPDATPIDQASNQVLTVNTTFETSSAVVETTAYVFLEEASFRHILDTRLTSESTPIPLDKLQVFSRMAAKGGDTAGDSITMMTGIDTSVTVSRMSFLQVEQIGPRLGDEQQVGVVAKLTGLPTGYVLVLFDEPSAETIAEAMGTGAVTDGFDGIHESAIEEISNIMISGFVDGWANVLGTSNQHTPPEFVHDFASAIVDPIMLDLATTQEYVFGFDTLIKTAGDAVSCKILALPRAEELKEALDELSVGELSADVEAEMEADPESLFQEHVE</sequence>
<gene>
    <name evidence="4" type="ORF">B9H04_08665</name>
</gene>
<dbReference type="EMBL" id="NEDJ01000025">
    <property type="protein sequence ID" value="OSP07220.1"/>
    <property type="molecule type" value="Genomic_DNA"/>
</dbReference>
<evidence type="ECO:0000256" key="1">
    <source>
        <dbReference type="ARBA" id="ARBA00022500"/>
    </source>
</evidence>
<evidence type="ECO:0000259" key="3">
    <source>
        <dbReference type="Pfam" id="PF04509"/>
    </source>
</evidence>
<name>A0A1X4H7T8_HALEZ</name>
<organism evidence="4 5">
    <name type="scientific">Halorubrum ezzemoulense DSM 17463</name>
    <dbReference type="NCBI Taxonomy" id="1121945"/>
    <lineage>
        <taxon>Archaea</taxon>
        <taxon>Methanobacteriati</taxon>
        <taxon>Methanobacteriota</taxon>
        <taxon>Stenosarchaea group</taxon>
        <taxon>Halobacteria</taxon>
        <taxon>Halobacteriales</taxon>
        <taxon>Haloferacaceae</taxon>
        <taxon>Halorubrum</taxon>
    </lineage>
</organism>
<keyword evidence="1" id="KW-0145">Chemotaxis</keyword>
<dbReference type="Proteomes" id="UP000193587">
    <property type="component" value="Unassembled WGS sequence"/>
</dbReference>
<evidence type="ECO:0000313" key="5">
    <source>
        <dbReference type="Proteomes" id="UP000193587"/>
    </source>
</evidence>
<evidence type="ECO:0000256" key="2">
    <source>
        <dbReference type="ARBA" id="ARBA00022801"/>
    </source>
</evidence>
<comment type="caution">
    <text evidence="4">The sequence shown here is derived from an EMBL/GenBank/DDBJ whole genome shotgun (WGS) entry which is preliminary data.</text>
</comment>
<dbReference type="GeneID" id="301360084"/>
<dbReference type="CDD" id="cd17911">
    <property type="entry name" value="CheC_ClassIII"/>
    <property type="match status" value="2"/>
</dbReference>
<dbReference type="PANTHER" id="PTHR43693">
    <property type="entry name" value="PROTEIN PHOSPHATASE CHEZ"/>
    <property type="match status" value="1"/>
</dbReference>
<dbReference type="SUPFAM" id="SSF103039">
    <property type="entry name" value="CheC-like"/>
    <property type="match status" value="2"/>
</dbReference>
<keyword evidence="2" id="KW-0378">Hydrolase</keyword>
<proteinExistence type="predicted"/>
<dbReference type="eggNOG" id="arCOG02381">
    <property type="taxonomic scope" value="Archaea"/>
</dbReference>
<dbReference type="InterPro" id="IPR028976">
    <property type="entry name" value="CheC-like_sf"/>
</dbReference>
<dbReference type="InterPro" id="IPR050992">
    <property type="entry name" value="CheZ_family_phosphatases"/>
</dbReference>
<dbReference type="RefSeq" id="WP_049931030.1">
    <property type="nucleotide sequence ID" value="NZ_ATXS01000003.1"/>
</dbReference>
<dbReference type="Gene3D" id="3.40.1550.10">
    <property type="entry name" value="CheC-like"/>
    <property type="match status" value="2"/>
</dbReference>
<dbReference type="InterPro" id="IPR007597">
    <property type="entry name" value="CheC"/>
</dbReference>
<feature type="domain" description="CheC-like protein" evidence="3">
    <location>
        <begin position="103"/>
        <end position="132"/>
    </location>
</feature>
<dbReference type="Pfam" id="PF04509">
    <property type="entry name" value="CheC"/>
    <property type="match status" value="2"/>
</dbReference>
<reference evidence="4 5" key="1">
    <citation type="submission" date="2017-04" db="EMBL/GenBank/DDBJ databases">
        <title>MLSA of the genus Halorubrum.</title>
        <authorList>
            <person name="De La Haba R."/>
            <person name="Sanchez-Porro C."/>
            <person name="Infante-Dominguez C."/>
            <person name="Ventosa A."/>
        </authorList>
    </citation>
    <scope>NUCLEOTIDE SEQUENCE [LARGE SCALE GENOMIC DNA]</scope>
    <source>
        <strain evidence="4 5">DSM 17463</strain>
    </source>
</reference>
<dbReference type="GO" id="GO:0016787">
    <property type="term" value="F:hydrolase activity"/>
    <property type="evidence" value="ECO:0007669"/>
    <property type="project" value="UniProtKB-KW"/>
</dbReference>
<dbReference type="STRING" id="1121945.GCA_000421805_01323"/>
<dbReference type="PANTHER" id="PTHR43693:SF1">
    <property type="entry name" value="PROTEIN PHOSPHATASE CHEZ"/>
    <property type="match status" value="1"/>
</dbReference>
<dbReference type="AlphaFoldDB" id="A0A1X4H7T8"/>
<evidence type="ECO:0000313" key="4">
    <source>
        <dbReference type="EMBL" id="OSP07220.1"/>
    </source>
</evidence>